<keyword evidence="1" id="KW-0812">Transmembrane</keyword>
<organism evidence="2 3">
    <name type="scientific">Phocaeicola plebeius</name>
    <dbReference type="NCBI Taxonomy" id="310297"/>
    <lineage>
        <taxon>Bacteria</taxon>
        <taxon>Pseudomonadati</taxon>
        <taxon>Bacteroidota</taxon>
        <taxon>Bacteroidia</taxon>
        <taxon>Bacteroidales</taxon>
        <taxon>Bacteroidaceae</taxon>
        <taxon>Phocaeicola</taxon>
    </lineage>
</organism>
<protein>
    <recommendedName>
        <fullName evidence="4">Transmembrane protein</fullName>
    </recommendedName>
</protein>
<dbReference type="SUPFAM" id="SSF81321">
    <property type="entry name" value="Family A G protein-coupled receptor-like"/>
    <property type="match status" value="1"/>
</dbReference>
<sequence>MKGILPASCRLLGYVLLLLSVFVPLLMYMFGQVNDANLLYVKLGMKLVIWISLFMVFLAKMKDENEEAFSIRRKAMVISLYLWGIYYVGMLLNAAYGGNLQEADNSVGIVYMVINVFCKEFLMQKAKIEKNFRQK</sequence>
<evidence type="ECO:0000256" key="1">
    <source>
        <dbReference type="SAM" id="Phobius"/>
    </source>
</evidence>
<feature type="transmembrane region" description="Helical" evidence="1">
    <location>
        <begin position="37"/>
        <end position="59"/>
    </location>
</feature>
<feature type="transmembrane region" description="Helical" evidence="1">
    <location>
        <begin position="12"/>
        <end position="31"/>
    </location>
</feature>
<accession>A0A3E4Z880</accession>
<gene>
    <name evidence="2" type="ORF">DXB87_09040</name>
</gene>
<evidence type="ECO:0000313" key="3">
    <source>
        <dbReference type="Proteomes" id="UP000260814"/>
    </source>
</evidence>
<keyword evidence="1" id="KW-1133">Transmembrane helix</keyword>
<evidence type="ECO:0000313" key="2">
    <source>
        <dbReference type="EMBL" id="RGM91042.1"/>
    </source>
</evidence>
<dbReference type="AlphaFoldDB" id="A0A3E4Z880"/>
<feature type="transmembrane region" description="Helical" evidence="1">
    <location>
        <begin position="105"/>
        <end position="123"/>
    </location>
</feature>
<dbReference type="Proteomes" id="UP000260814">
    <property type="component" value="Unassembled WGS sequence"/>
</dbReference>
<dbReference type="RefSeq" id="WP_117701942.1">
    <property type="nucleotide sequence ID" value="NZ_DBEXEL010000219.1"/>
</dbReference>
<evidence type="ECO:0008006" key="4">
    <source>
        <dbReference type="Google" id="ProtNLM"/>
    </source>
</evidence>
<reference evidence="2 3" key="1">
    <citation type="submission" date="2018-08" db="EMBL/GenBank/DDBJ databases">
        <title>A genome reference for cultivated species of the human gut microbiota.</title>
        <authorList>
            <person name="Zou Y."/>
            <person name="Xue W."/>
            <person name="Luo G."/>
        </authorList>
    </citation>
    <scope>NUCLEOTIDE SEQUENCE [LARGE SCALE GENOMIC DNA]</scope>
    <source>
        <strain evidence="2 3">OM06-2</strain>
    </source>
</reference>
<proteinExistence type="predicted"/>
<keyword evidence="1" id="KW-0472">Membrane</keyword>
<feature type="transmembrane region" description="Helical" evidence="1">
    <location>
        <begin position="80"/>
        <end position="99"/>
    </location>
</feature>
<name>A0A3E4Z880_9BACT</name>
<comment type="caution">
    <text evidence="2">The sequence shown here is derived from an EMBL/GenBank/DDBJ whole genome shotgun (WGS) entry which is preliminary data.</text>
</comment>
<dbReference type="EMBL" id="QSTW01000010">
    <property type="protein sequence ID" value="RGM91042.1"/>
    <property type="molecule type" value="Genomic_DNA"/>
</dbReference>